<dbReference type="EMBL" id="CAJOBC010002835">
    <property type="protein sequence ID" value="CAF3753961.1"/>
    <property type="molecule type" value="Genomic_DNA"/>
</dbReference>
<dbReference type="OrthoDB" id="10061406at2759"/>
<comment type="caution">
    <text evidence="2">The sequence shown here is derived from an EMBL/GenBank/DDBJ whole genome shotgun (WGS) entry which is preliminary data.</text>
</comment>
<feature type="compositionally biased region" description="Low complexity" evidence="1">
    <location>
        <begin position="12"/>
        <end position="21"/>
    </location>
</feature>
<sequence length="68" mass="7875">MSENASTFKPINSNNNSDSSSLPLISFRLSPSFPNWRINYKPMPQKFQSKGIWAGHQTQDEFMTMHLR</sequence>
<gene>
    <name evidence="2" type="ORF">GPM918_LOCUS12769</name>
    <name evidence="3" type="ORF">SRO942_LOCUS12769</name>
</gene>
<name>A0A814FHH3_9BILA</name>
<evidence type="ECO:0000313" key="4">
    <source>
        <dbReference type="Proteomes" id="UP000663829"/>
    </source>
</evidence>
<dbReference type="AlphaFoldDB" id="A0A814FHH3"/>
<evidence type="ECO:0000256" key="1">
    <source>
        <dbReference type="SAM" id="MobiDB-lite"/>
    </source>
</evidence>
<accession>A0A814FHH3</accession>
<dbReference type="Proteomes" id="UP000681722">
    <property type="component" value="Unassembled WGS sequence"/>
</dbReference>
<feature type="region of interest" description="Disordered" evidence="1">
    <location>
        <begin position="1"/>
        <end position="22"/>
    </location>
</feature>
<proteinExistence type="predicted"/>
<dbReference type="Proteomes" id="UP000663829">
    <property type="component" value="Unassembled WGS sequence"/>
</dbReference>
<evidence type="ECO:0000313" key="3">
    <source>
        <dbReference type="EMBL" id="CAF3753961.1"/>
    </source>
</evidence>
<keyword evidence="4" id="KW-1185">Reference proteome</keyword>
<dbReference type="EMBL" id="CAJNOQ010002835">
    <property type="protein sequence ID" value="CAF0981417.1"/>
    <property type="molecule type" value="Genomic_DNA"/>
</dbReference>
<evidence type="ECO:0000313" key="2">
    <source>
        <dbReference type="EMBL" id="CAF0981417.1"/>
    </source>
</evidence>
<organism evidence="2 4">
    <name type="scientific">Didymodactylos carnosus</name>
    <dbReference type="NCBI Taxonomy" id="1234261"/>
    <lineage>
        <taxon>Eukaryota</taxon>
        <taxon>Metazoa</taxon>
        <taxon>Spiralia</taxon>
        <taxon>Gnathifera</taxon>
        <taxon>Rotifera</taxon>
        <taxon>Eurotatoria</taxon>
        <taxon>Bdelloidea</taxon>
        <taxon>Philodinida</taxon>
        <taxon>Philodinidae</taxon>
        <taxon>Didymodactylos</taxon>
    </lineage>
</organism>
<feature type="compositionally biased region" description="Polar residues" evidence="1">
    <location>
        <begin position="1"/>
        <end position="11"/>
    </location>
</feature>
<protein>
    <submittedName>
        <fullName evidence="2">Uncharacterized protein</fullName>
    </submittedName>
</protein>
<reference evidence="2" key="1">
    <citation type="submission" date="2021-02" db="EMBL/GenBank/DDBJ databases">
        <authorList>
            <person name="Nowell W R."/>
        </authorList>
    </citation>
    <scope>NUCLEOTIDE SEQUENCE</scope>
</reference>